<keyword evidence="8" id="KW-1185">Reference proteome</keyword>
<keyword evidence="4 7" id="KW-0378">Hydrolase</keyword>
<dbReference type="InterPro" id="IPR017853">
    <property type="entry name" value="GH"/>
</dbReference>
<protein>
    <recommendedName>
        <fullName evidence="3">beta-N-acetylhexosaminidase</fullName>
        <ecNumber evidence="3">3.2.1.52</ecNumber>
    </recommendedName>
</protein>
<accession>A0A0D6LHU0</accession>
<dbReference type="GO" id="GO:0006689">
    <property type="term" value="P:ganglioside catabolic process"/>
    <property type="evidence" value="ECO:0007669"/>
    <property type="project" value="TreeGrafter"/>
</dbReference>
<reference evidence="7 8" key="1">
    <citation type="submission" date="2013-05" db="EMBL/GenBank/DDBJ databases">
        <title>Draft genome of the parasitic nematode Anyclostoma ceylanicum.</title>
        <authorList>
            <person name="Mitreva M."/>
        </authorList>
    </citation>
    <scope>NUCLEOTIDE SEQUENCE [LARGE SCALE GENOMIC DNA]</scope>
</reference>
<dbReference type="GO" id="GO:0005975">
    <property type="term" value="P:carbohydrate metabolic process"/>
    <property type="evidence" value="ECO:0007669"/>
    <property type="project" value="InterPro"/>
</dbReference>
<dbReference type="Proteomes" id="UP000054495">
    <property type="component" value="Unassembled WGS sequence"/>
</dbReference>
<dbReference type="GO" id="GO:0004563">
    <property type="term" value="F:beta-N-acetylhexosaminidase activity"/>
    <property type="evidence" value="ECO:0007669"/>
    <property type="project" value="UniProtKB-EC"/>
</dbReference>
<dbReference type="GO" id="GO:0016020">
    <property type="term" value="C:membrane"/>
    <property type="evidence" value="ECO:0007669"/>
    <property type="project" value="TreeGrafter"/>
</dbReference>
<name>A0A0D6LHU0_9BILA</name>
<evidence type="ECO:0000256" key="2">
    <source>
        <dbReference type="ARBA" id="ARBA00006285"/>
    </source>
</evidence>
<dbReference type="PRINTS" id="PR00738">
    <property type="entry name" value="GLHYDRLASE20"/>
</dbReference>
<feature type="domain" description="Glycoside hydrolase family 20 catalytic" evidence="6">
    <location>
        <begin position="1"/>
        <end position="135"/>
    </location>
</feature>
<dbReference type="GO" id="GO:0030203">
    <property type="term" value="P:glycosaminoglycan metabolic process"/>
    <property type="evidence" value="ECO:0007669"/>
    <property type="project" value="TreeGrafter"/>
</dbReference>
<dbReference type="InterPro" id="IPR025705">
    <property type="entry name" value="Beta_hexosaminidase_sua/sub"/>
</dbReference>
<evidence type="ECO:0000256" key="3">
    <source>
        <dbReference type="ARBA" id="ARBA00012663"/>
    </source>
</evidence>
<evidence type="ECO:0000256" key="4">
    <source>
        <dbReference type="ARBA" id="ARBA00022801"/>
    </source>
</evidence>
<dbReference type="PANTHER" id="PTHR22600">
    <property type="entry name" value="BETA-HEXOSAMINIDASE"/>
    <property type="match status" value="1"/>
</dbReference>
<dbReference type="EMBL" id="KE125745">
    <property type="protein sequence ID" value="EPB67212.1"/>
    <property type="molecule type" value="Genomic_DNA"/>
</dbReference>
<dbReference type="SUPFAM" id="SSF51445">
    <property type="entry name" value="(Trans)glycosidases"/>
    <property type="match status" value="1"/>
</dbReference>
<sequence length="138" mass="15571">MNVLHWHIVDSESFPYTSAKYPNMSLLGAYTPAHIYSINDIKKVMDYARLRGIRVIPEFDTPGHSGSWGKSIPNLLPTCYNTLGAVDQLPDIIDPTLPSNFEFLSDFFAEALALFQDNYMHFGGDEVAGDMQQCWFVC</sequence>
<feature type="active site" description="Proton donor" evidence="5">
    <location>
        <position position="126"/>
    </location>
</feature>
<dbReference type="Pfam" id="PF00728">
    <property type="entry name" value="Glyco_hydro_20"/>
    <property type="match status" value="1"/>
</dbReference>
<evidence type="ECO:0000259" key="6">
    <source>
        <dbReference type="Pfam" id="PF00728"/>
    </source>
</evidence>
<dbReference type="GO" id="GO:0005764">
    <property type="term" value="C:lysosome"/>
    <property type="evidence" value="ECO:0007669"/>
    <property type="project" value="TreeGrafter"/>
</dbReference>
<comment type="catalytic activity">
    <reaction evidence="1">
        <text>Hydrolysis of terminal non-reducing N-acetyl-D-hexosamine residues in N-acetyl-beta-D-hexosaminides.</text>
        <dbReference type="EC" id="3.2.1.52"/>
    </reaction>
</comment>
<organism evidence="7 8">
    <name type="scientific">Ancylostoma ceylanicum</name>
    <dbReference type="NCBI Taxonomy" id="53326"/>
    <lineage>
        <taxon>Eukaryota</taxon>
        <taxon>Metazoa</taxon>
        <taxon>Ecdysozoa</taxon>
        <taxon>Nematoda</taxon>
        <taxon>Chromadorea</taxon>
        <taxon>Rhabditida</taxon>
        <taxon>Rhabditina</taxon>
        <taxon>Rhabditomorpha</taxon>
        <taxon>Strongyloidea</taxon>
        <taxon>Ancylostomatidae</taxon>
        <taxon>Ancylostomatinae</taxon>
        <taxon>Ancylostoma</taxon>
    </lineage>
</organism>
<dbReference type="InterPro" id="IPR015883">
    <property type="entry name" value="Glyco_hydro_20_cat"/>
</dbReference>
<evidence type="ECO:0000256" key="1">
    <source>
        <dbReference type="ARBA" id="ARBA00001231"/>
    </source>
</evidence>
<proteinExistence type="inferred from homology"/>
<evidence type="ECO:0000313" key="7">
    <source>
        <dbReference type="EMBL" id="EPB67212.1"/>
    </source>
</evidence>
<dbReference type="EC" id="3.2.1.52" evidence="3"/>
<comment type="similarity">
    <text evidence="2">Belongs to the glycosyl hydrolase 20 family.</text>
</comment>
<dbReference type="AlphaFoldDB" id="A0A0D6LHU0"/>
<dbReference type="Gene3D" id="3.20.20.80">
    <property type="entry name" value="Glycosidases"/>
    <property type="match status" value="1"/>
</dbReference>
<dbReference type="PANTHER" id="PTHR22600:SF21">
    <property type="entry name" value="BETA-HEXOSAMINIDASE A"/>
    <property type="match status" value="1"/>
</dbReference>
<evidence type="ECO:0000313" key="8">
    <source>
        <dbReference type="Proteomes" id="UP000054495"/>
    </source>
</evidence>
<gene>
    <name evidence="7" type="ORF">ANCCEY_13699</name>
</gene>
<evidence type="ECO:0000256" key="5">
    <source>
        <dbReference type="PIRSR" id="PIRSR625705-1"/>
    </source>
</evidence>